<organism evidence="1 2">
    <name type="scientific">Pseudomonas synxantha</name>
    <dbReference type="NCBI Taxonomy" id="47883"/>
    <lineage>
        <taxon>Bacteria</taxon>
        <taxon>Pseudomonadati</taxon>
        <taxon>Pseudomonadota</taxon>
        <taxon>Gammaproteobacteria</taxon>
        <taxon>Pseudomonadales</taxon>
        <taxon>Pseudomonadaceae</taxon>
        <taxon>Pseudomonas</taxon>
    </lineage>
</organism>
<evidence type="ECO:0000313" key="2">
    <source>
        <dbReference type="Proteomes" id="UP000648914"/>
    </source>
</evidence>
<gene>
    <name evidence="1" type="ORF">YA0852_14905</name>
</gene>
<dbReference type="RefSeq" id="WP_198720977.1">
    <property type="nucleotide sequence ID" value="NZ_JAEILF010000031.1"/>
</dbReference>
<dbReference type="EMBL" id="JAEILG010000032">
    <property type="protein sequence ID" value="MBI6565382.1"/>
    <property type="molecule type" value="Genomic_DNA"/>
</dbReference>
<proteinExistence type="predicted"/>
<accession>A0ABS0UM42</accession>
<dbReference type="Proteomes" id="UP000648914">
    <property type="component" value="Unassembled WGS sequence"/>
</dbReference>
<keyword evidence="2" id="KW-1185">Reference proteome</keyword>
<reference evidence="1 2" key="1">
    <citation type="submission" date="2020-12" db="EMBL/GenBank/DDBJ databases">
        <title>Comparative genomic insights into the epidemiology and virulence of plant pathogenic Pseudomonads from Turkey.</title>
        <authorList>
            <person name="Dillon M."/>
            <person name="Ruiz-Bedoya T."/>
            <person name="Bendalovic-Torma C."/>
            <person name="Guttman K.M."/>
            <person name="Kwak H."/>
            <person name="Middleton M.A."/>
            <person name="Wang P.W."/>
            <person name="Horuz S."/>
            <person name="Aysan Y."/>
            <person name="Guttman D.S."/>
        </authorList>
    </citation>
    <scope>NUCLEOTIDE SEQUENCE [LARGE SCALE GENOMIC DNA]</scope>
    <source>
        <strain evidence="1 2">S5_IA_2b</strain>
    </source>
</reference>
<name>A0ABS0UM42_9PSED</name>
<sequence>MPPTKIRSSAGLFDYYRYSKEHASSWSVKLNELYAFIMDRFMAFSGGALLLEMAIEKIAKGKFVKPSSRQEGNKTPEGINARPELVVLRCVRSASEAQSLLHAAKPASPRSSWW</sequence>
<comment type="caution">
    <text evidence="1">The sequence shown here is derived from an EMBL/GenBank/DDBJ whole genome shotgun (WGS) entry which is preliminary data.</text>
</comment>
<protein>
    <submittedName>
        <fullName evidence="1">Uncharacterized protein</fullName>
    </submittedName>
</protein>
<evidence type="ECO:0000313" key="1">
    <source>
        <dbReference type="EMBL" id="MBI6565382.1"/>
    </source>
</evidence>